<dbReference type="SUPFAM" id="SSF49303">
    <property type="entry name" value="beta-Galactosidase/glucuronidase domain"/>
    <property type="match status" value="3"/>
</dbReference>
<evidence type="ECO:0000313" key="9">
    <source>
        <dbReference type="EMBL" id="SDS23432.1"/>
    </source>
</evidence>
<dbReference type="InterPro" id="IPR017853">
    <property type="entry name" value="GH"/>
</dbReference>
<evidence type="ECO:0000259" key="8">
    <source>
        <dbReference type="Pfam" id="PF22666"/>
    </source>
</evidence>
<feature type="domain" description="Glycoside hydrolase family 2 immunoglobulin-like beta-sandwich" evidence="4">
    <location>
        <begin position="273"/>
        <end position="384"/>
    </location>
</feature>
<feature type="domain" description="Beta-mannosidase-like galactose-binding" evidence="8">
    <location>
        <begin position="122"/>
        <end position="252"/>
    </location>
</feature>
<comment type="similarity">
    <text evidence="1">Belongs to the glycosyl hydrolase 2 family.</text>
</comment>
<sequence>MIMKKGLKFLPVFLSGLLLNVNLYAQKGSIKQVKLTDFQLQASGLISEDGGAISQPKYESSVYWFPVKVPSTVLTGLVANKIYPSPYLGLNNMLIPDASDKFNKEYNLEQYSFLPNQPNPWKKPYWYRTTFNVPASDRGRIFQLIFKGINYRAAVWVNGKQIADSTQMAGMFAEYSLDVSKQIIPGGTNALAVKIYPLDEPGFPDKEQLEAMGPFFLNGGPTGDIGKNVTMLCSVGWDWIPPVRDRNMGIWQPVFLRTTGAVTIGHPQLKTDLPNLPDTSVAKLSLNLTLTNHTDAAKSGTLTVSIKPENFAGAAVQFSKPVSVGTNASKEIGFSADNVAALLIHQPHLWWPTGYGRANLYQIRLQYTDAEGMADDTTFVFGVRTVSSQSTDVNGYNRRDFYVNGKRVHLVGGAWVPDMMVNRDSARYDYELHLCKNANVNLVRIWGGGVTPPDAFWNAADRYGLMVWSDFWVTGDTQGEFKGSPDWPLEGNVFVKNVLSTIYRIRNHPSLLVWTGGNEGHARKELYDAMRSNIIALDGTRPFIPSSSGFAKLPAGWKGAYPDEKTSGVYSGGPYAWRDPKEYYKLADAGKDWVFKDETGLPSQPPYTTLPKVITNLTWDTKLPFPLNNTWGYHDACTGAAKYDTLYIDMVKRYGPAASMQAFSDKMQFMNYTGYQGIFEADGHKLNQTGGVMLWKLNSALPSVVWQIYDWFLEPNAGYYAMQNACEAKHIQFNQDDSTVMVINRTLKSTGVLTAQADVYSVDSKVLYHHTATVNLSSTGTQSAMPLKAVLADIKDMCFVVLKLKDAAGNVISRNAYWIAPGNDYKALNGIGHTNLSTKFIRAEKGYKESKWILEISNNSKQIAFFVRPQLMVNGEEVMPSYWSANYFTLAPGESTTVSVSAPWAKVGGQNPTVLVEGWNVDKQVVELASGVK</sequence>
<evidence type="ECO:0000256" key="3">
    <source>
        <dbReference type="ARBA" id="ARBA00023295"/>
    </source>
</evidence>
<dbReference type="STRING" id="652787.SAMN05216490_0785"/>
<dbReference type="EMBL" id="LT629740">
    <property type="protein sequence ID" value="SDS23432.1"/>
    <property type="molecule type" value="Genomic_DNA"/>
</dbReference>
<dbReference type="InterPro" id="IPR041351">
    <property type="entry name" value="Ig_GlcNase"/>
</dbReference>
<keyword evidence="2" id="KW-0378">Hydrolase</keyword>
<dbReference type="Pfam" id="PF18368">
    <property type="entry name" value="Ig_GlcNase"/>
    <property type="match status" value="1"/>
</dbReference>
<dbReference type="Pfam" id="PF22666">
    <property type="entry name" value="Glyco_hydro_2_N2"/>
    <property type="match status" value="1"/>
</dbReference>
<dbReference type="Pfam" id="PF00703">
    <property type="entry name" value="Glyco_hydro_2"/>
    <property type="match status" value="1"/>
</dbReference>
<evidence type="ECO:0000259" key="7">
    <source>
        <dbReference type="Pfam" id="PF18368"/>
    </source>
</evidence>
<evidence type="ECO:0000313" key="10">
    <source>
        <dbReference type="Proteomes" id="UP000199679"/>
    </source>
</evidence>
<dbReference type="InterPro" id="IPR036156">
    <property type="entry name" value="Beta-gal/glucu_dom_sf"/>
</dbReference>
<dbReference type="InterPro" id="IPR008979">
    <property type="entry name" value="Galactose-bd-like_sf"/>
</dbReference>
<dbReference type="GO" id="GO:0005975">
    <property type="term" value="P:carbohydrate metabolic process"/>
    <property type="evidence" value="ECO:0007669"/>
    <property type="project" value="InterPro"/>
</dbReference>
<dbReference type="InterPro" id="IPR054593">
    <property type="entry name" value="Beta-mannosidase-like_N2"/>
</dbReference>
<evidence type="ECO:0000256" key="1">
    <source>
        <dbReference type="ARBA" id="ARBA00007401"/>
    </source>
</evidence>
<dbReference type="InterPro" id="IPR006103">
    <property type="entry name" value="Glyco_hydro_2_cat"/>
</dbReference>
<dbReference type="Pfam" id="PF17786">
    <property type="entry name" value="Mannosidase_ig"/>
    <property type="match status" value="1"/>
</dbReference>
<feature type="domain" description="Exo-beta-D-glucosaminidase Ig-fold" evidence="7">
    <location>
        <begin position="822"/>
        <end position="921"/>
    </location>
</feature>
<evidence type="ECO:0000259" key="6">
    <source>
        <dbReference type="Pfam" id="PF17786"/>
    </source>
</evidence>
<gene>
    <name evidence="9" type="ORF">SAMN05216490_0785</name>
</gene>
<dbReference type="InterPro" id="IPR041447">
    <property type="entry name" value="Mannosidase_ig"/>
</dbReference>
<dbReference type="Proteomes" id="UP000199679">
    <property type="component" value="Chromosome I"/>
</dbReference>
<evidence type="ECO:0000259" key="5">
    <source>
        <dbReference type="Pfam" id="PF02836"/>
    </source>
</evidence>
<evidence type="ECO:0000259" key="4">
    <source>
        <dbReference type="Pfam" id="PF00703"/>
    </source>
</evidence>
<dbReference type="SUPFAM" id="SSF51445">
    <property type="entry name" value="(Trans)glycosidases"/>
    <property type="match status" value="1"/>
</dbReference>
<dbReference type="OrthoDB" id="9801077at2"/>
<evidence type="ECO:0000256" key="2">
    <source>
        <dbReference type="ARBA" id="ARBA00022801"/>
    </source>
</evidence>
<dbReference type="Gene3D" id="3.20.20.80">
    <property type="entry name" value="Glycosidases"/>
    <property type="match status" value="1"/>
</dbReference>
<dbReference type="PANTHER" id="PTHR43536:SF1">
    <property type="entry name" value="MANNOSYLGLYCOPROTEIN ENDO-BETA-MANNOSIDASE"/>
    <property type="match status" value="1"/>
</dbReference>
<dbReference type="Gene3D" id="2.60.120.260">
    <property type="entry name" value="Galactose-binding domain-like"/>
    <property type="match status" value="1"/>
</dbReference>
<dbReference type="Pfam" id="PF02836">
    <property type="entry name" value="Glyco_hydro_2_C"/>
    <property type="match status" value="1"/>
</dbReference>
<organism evidence="9 10">
    <name type="scientific">Mucilaginibacter mallensis</name>
    <dbReference type="NCBI Taxonomy" id="652787"/>
    <lineage>
        <taxon>Bacteria</taxon>
        <taxon>Pseudomonadati</taxon>
        <taxon>Bacteroidota</taxon>
        <taxon>Sphingobacteriia</taxon>
        <taxon>Sphingobacteriales</taxon>
        <taxon>Sphingobacteriaceae</taxon>
        <taxon>Mucilaginibacter</taxon>
    </lineage>
</organism>
<feature type="domain" description="Mannosidase Ig/CBM-like" evidence="6">
    <location>
        <begin position="740"/>
        <end position="821"/>
    </location>
</feature>
<feature type="domain" description="Glycoside hydrolase family 2 catalytic" evidence="5">
    <location>
        <begin position="455"/>
        <end position="543"/>
    </location>
</feature>
<keyword evidence="3" id="KW-0326">Glycosidase</keyword>
<accession>A0A1H1QIW7</accession>
<dbReference type="Gene3D" id="2.60.40.10">
    <property type="entry name" value="Immunoglobulins"/>
    <property type="match status" value="3"/>
</dbReference>
<dbReference type="SUPFAM" id="SSF49785">
    <property type="entry name" value="Galactose-binding domain-like"/>
    <property type="match status" value="1"/>
</dbReference>
<reference evidence="9 10" key="1">
    <citation type="submission" date="2016-10" db="EMBL/GenBank/DDBJ databases">
        <authorList>
            <person name="de Groot N.N."/>
        </authorList>
    </citation>
    <scope>NUCLEOTIDE SEQUENCE [LARGE SCALE GENOMIC DNA]</scope>
    <source>
        <strain evidence="9 10">MP1X4</strain>
    </source>
</reference>
<dbReference type="GO" id="GO:0004553">
    <property type="term" value="F:hydrolase activity, hydrolyzing O-glycosyl compounds"/>
    <property type="evidence" value="ECO:0007669"/>
    <property type="project" value="InterPro"/>
</dbReference>
<dbReference type="InterPro" id="IPR013783">
    <property type="entry name" value="Ig-like_fold"/>
</dbReference>
<dbReference type="AlphaFoldDB" id="A0A1H1QIW7"/>
<dbReference type="InterPro" id="IPR006102">
    <property type="entry name" value="Ig-like_GH2"/>
</dbReference>
<dbReference type="PANTHER" id="PTHR43536">
    <property type="entry name" value="MANNOSYLGLYCOPROTEIN ENDO-BETA-MANNOSIDASE"/>
    <property type="match status" value="1"/>
</dbReference>
<protein>
    <submittedName>
        <fullName evidence="9">Beta-mannosidase</fullName>
    </submittedName>
</protein>
<keyword evidence="10" id="KW-1185">Reference proteome</keyword>
<proteinExistence type="inferred from homology"/>
<name>A0A1H1QIW7_MUCMA</name>
<dbReference type="InterPro" id="IPR043534">
    <property type="entry name" value="EBDG/EBM"/>
</dbReference>